<sequence length="211" mass="23041">MSKFQDFPGQPSETELVSIIASRICHDLISPLGAIGNGVELLNLNGTAGNNPELSLIAASVEQAQARVRFFRIAFGDFSAEQLMKPAEARSILSGLFREARLSVTWDLEAPRPRQEVKLIFLLIQCLETTLPWSGTVVIRSEGEGWAIDAQAARLQVNRDLWACVSASGEPCITSPQVVQFALAGRQSAALPGTLDVWFGDSDIHIRYLPH</sequence>
<dbReference type="InterPro" id="IPR018762">
    <property type="entry name" value="ChpT_C"/>
</dbReference>
<dbReference type="EMBL" id="JACBXS010000008">
    <property type="protein sequence ID" value="NYS24503.1"/>
    <property type="molecule type" value="Genomic_DNA"/>
</dbReference>
<keyword evidence="2" id="KW-0808">Transferase</keyword>
<evidence type="ECO:0000313" key="2">
    <source>
        <dbReference type="EMBL" id="NYS24503.1"/>
    </source>
</evidence>
<protein>
    <submittedName>
        <fullName evidence="2">Histidine phosphotransferase</fullName>
    </submittedName>
</protein>
<proteinExistence type="predicted"/>
<dbReference type="RefSeq" id="WP_179905197.1">
    <property type="nucleotide sequence ID" value="NZ_JACBXS010000008.1"/>
</dbReference>
<evidence type="ECO:0000259" key="1">
    <source>
        <dbReference type="Pfam" id="PF10090"/>
    </source>
</evidence>
<gene>
    <name evidence="2" type="ORF">HUK65_05815</name>
</gene>
<dbReference type="Pfam" id="PF10090">
    <property type="entry name" value="HPTransfase"/>
    <property type="match status" value="1"/>
</dbReference>
<dbReference type="Proteomes" id="UP000529417">
    <property type="component" value="Unassembled WGS sequence"/>
</dbReference>
<comment type="caution">
    <text evidence="2">The sequence shown here is derived from an EMBL/GenBank/DDBJ whole genome shotgun (WGS) entry which is preliminary data.</text>
</comment>
<accession>A0A7Z0KZJ6</accession>
<dbReference type="AlphaFoldDB" id="A0A7Z0KZJ6"/>
<dbReference type="Gene3D" id="1.10.287.130">
    <property type="match status" value="1"/>
</dbReference>
<dbReference type="GO" id="GO:0016740">
    <property type="term" value="F:transferase activity"/>
    <property type="evidence" value="ECO:0007669"/>
    <property type="project" value="UniProtKB-KW"/>
</dbReference>
<reference evidence="2 3" key="1">
    <citation type="journal article" date="2000" name="Arch. Microbiol.">
        <title>Rhodobaca bogoriensis gen. nov. and sp. nov., an alkaliphilic purple nonsulfur bacterium from African Rift Valley soda lakes.</title>
        <authorList>
            <person name="Milford A.D."/>
            <person name="Achenbach L.A."/>
            <person name="Jung D.O."/>
            <person name="Madigan M.T."/>
        </authorList>
    </citation>
    <scope>NUCLEOTIDE SEQUENCE [LARGE SCALE GENOMIC DNA]</scope>
    <source>
        <strain evidence="2 3">2376</strain>
    </source>
</reference>
<keyword evidence="3" id="KW-1185">Reference proteome</keyword>
<organism evidence="2 3">
    <name type="scientific">Rhabdonatronobacter sediminivivens</name>
    <dbReference type="NCBI Taxonomy" id="2743469"/>
    <lineage>
        <taxon>Bacteria</taxon>
        <taxon>Pseudomonadati</taxon>
        <taxon>Pseudomonadota</taxon>
        <taxon>Alphaproteobacteria</taxon>
        <taxon>Rhodobacterales</taxon>
        <taxon>Paracoccaceae</taxon>
        <taxon>Rhabdonatronobacter</taxon>
    </lineage>
</organism>
<feature type="domain" description="Histidine phosphotransferase ChpT C-terminal" evidence="1">
    <location>
        <begin position="87"/>
        <end position="194"/>
    </location>
</feature>
<name>A0A7Z0KZJ6_9RHOB</name>
<evidence type="ECO:0000313" key="3">
    <source>
        <dbReference type="Proteomes" id="UP000529417"/>
    </source>
</evidence>
<dbReference type="Gene3D" id="3.30.565.10">
    <property type="entry name" value="Histidine kinase-like ATPase, C-terminal domain"/>
    <property type="match status" value="1"/>
</dbReference>
<dbReference type="InterPro" id="IPR036890">
    <property type="entry name" value="HATPase_C_sf"/>
</dbReference>